<sequence>MPNLTLQYSGNLDIDTQDLLLELHGVLFNSELFEYKHDIKSRAIQFDEFLIGDGLEKNAFIHLQICVLNGRTTEQLQQLNEQLLQKIKDNQKIIHTDVTKEIHLSVEVVEMNKEIYRKAVISRVET</sequence>
<dbReference type="Gene3D" id="3.30.429.10">
    <property type="entry name" value="Macrophage Migration Inhibitory Factor"/>
    <property type="match status" value="1"/>
</dbReference>
<keyword evidence="1" id="KW-0413">Isomerase</keyword>
<evidence type="ECO:0000313" key="2">
    <source>
        <dbReference type="Proteomes" id="UP001339883"/>
    </source>
</evidence>
<dbReference type="Pfam" id="PF02962">
    <property type="entry name" value="CHMI"/>
    <property type="match status" value="1"/>
</dbReference>
<dbReference type="GO" id="GO:0016853">
    <property type="term" value="F:isomerase activity"/>
    <property type="evidence" value="ECO:0007669"/>
    <property type="project" value="UniProtKB-KW"/>
</dbReference>
<dbReference type="PANTHER" id="PTHR37950">
    <property type="entry name" value="4-HYDROXYPHENYLACETATE CATABOLISM PROTEIN"/>
    <property type="match status" value="1"/>
</dbReference>
<dbReference type="InterPro" id="IPR014347">
    <property type="entry name" value="Tautomerase/MIF_sf"/>
</dbReference>
<dbReference type="InterPro" id="IPR004220">
    <property type="entry name" value="5-COMe_2-OHmuconate_Isoase"/>
</dbReference>
<dbReference type="PANTHER" id="PTHR37950:SF1">
    <property type="entry name" value="4-HYDROXYPHENYLACETATE CATABOLISM PROTEIN"/>
    <property type="match status" value="1"/>
</dbReference>
<dbReference type="Proteomes" id="UP001339883">
    <property type="component" value="Unassembled WGS sequence"/>
</dbReference>
<proteinExistence type="predicted"/>
<reference evidence="1 2" key="1">
    <citation type="submission" date="2019-08" db="EMBL/GenBank/DDBJ databases">
        <title>Five species of Acinetobacter isolated from floral nectar and animal pollinators.</title>
        <authorList>
            <person name="Hendry T.A."/>
        </authorList>
    </citation>
    <scope>NUCLEOTIDE SEQUENCE [LARGE SCALE GENOMIC DNA]</scope>
    <source>
        <strain evidence="1 2">MD18.27</strain>
    </source>
</reference>
<name>A0ABU6DT94_9GAMM</name>
<organism evidence="1 2">
    <name type="scientific">Acinetobacter pollinis</name>
    <dbReference type="NCBI Taxonomy" id="2605270"/>
    <lineage>
        <taxon>Bacteria</taxon>
        <taxon>Pseudomonadati</taxon>
        <taxon>Pseudomonadota</taxon>
        <taxon>Gammaproteobacteria</taxon>
        <taxon>Moraxellales</taxon>
        <taxon>Moraxellaceae</taxon>
        <taxon>Acinetobacter</taxon>
    </lineage>
</organism>
<gene>
    <name evidence="1" type="ORF">I2F25_03480</name>
</gene>
<comment type="caution">
    <text evidence="1">The sequence shown here is derived from an EMBL/GenBank/DDBJ whole genome shotgun (WGS) entry which is preliminary data.</text>
</comment>
<dbReference type="SUPFAM" id="SSF55331">
    <property type="entry name" value="Tautomerase/MIF"/>
    <property type="match status" value="1"/>
</dbReference>
<keyword evidence="2" id="KW-1185">Reference proteome</keyword>
<accession>A0ABU6DT94</accession>
<dbReference type="EMBL" id="VTDN01000002">
    <property type="protein sequence ID" value="MEB5476118.1"/>
    <property type="molecule type" value="Genomic_DNA"/>
</dbReference>
<evidence type="ECO:0000313" key="1">
    <source>
        <dbReference type="EMBL" id="MEB5476118.1"/>
    </source>
</evidence>
<dbReference type="RefSeq" id="WP_325774693.1">
    <property type="nucleotide sequence ID" value="NZ_VTDN01000002.1"/>
</dbReference>
<protein>
    <submittedName>
        <fullName evidence="1">5-carboxymethyl-2-hydroxymuconate isomerase</fullName>
    </submittedName>
</protein>